<dbReference type="Pfam" id="PF16188">
    <property type="entry name" value="Peptidase_M24_C"/>
    <property type="match status" value="1"/>
</dbReference>
<dbReference type="SUPFAM" id="SSF55920">
    <property type="entry name" value="Creatinase/aminopeptidase"/>
    <property type="match status" value="1"/>
</dbReference>
<feature type="domain" description="Peptidase M24 C-terminal" evidence="7">
    <location>
        <begin position="527"/>
        <end position="584"/>
    </location>
</feature>
<evidence type="ECO:0000259" key="5">
    <source>
        <dbReference type="Pfam" id="PF00557"/>
    </source>
</evidence>
<dbReference type="RefSeq" id="WP_119892914.1">
    <property type="nucleotide sequence ID" value="NZ_CP032419.1"/>
</dbReference>
<organism evidence="8 9">
    <name type="scientific">Pseudomonas cavernae</name>
    <dbReference type="NCBI Taxonomy" id="2320867"/>
    <lineage>
        <taxon>Bacteria</taxon>
        <taxon>Pseudomonadati</taxon>
        <taxon>Pseudomonadota</taxon>
        <taxon>Gammaproteobacteria</taxon>
        <taxon>Pseudomonadales</taxon>
        <taxon>Pseudomonadaceae</taxon>
        <taxon>Pseudomonas</taxon>
    </lineage>
</organism>
<evidence type="ECO:0000256" key="1">
    <source>
        <dbReference type="ARBA" id="ARBA00008766"/>
    </source>
</evidence>
<evidence type="ECO:0000259" key="7">
    <source>
        <dbReference type="Pfam" id="PF16188"/>
    </source>
</evidence>
<proteinExistence type="inferred from homology"/>
<dbReference type="OrthoDB" id="9806388at2"/>
<dbReference type="Proteomes" id="UP000265560">
    <property type="component" value="Chromosome"/>
</dbReference>
<dbReference type="GO" id="GO:0046872">
    <property type="term" value="F:metal ion binding"/>
    <property type="evidence" value="ECO:0007669"/>
    <property type="project" value="UniProtKB-KW"/>
</dbReference>
<dbReference type="PANTHER" id="PTHR43763:SF6">
    <property type="entry name" value="XAA-PRO AMINOPEPTIDASE 1"/>
    <property type="match status" value="1"/>
</dbReference>
<dbReference type="InterPro" id="IPR000994">
    <property type="entry name" value="Pept_M24"/>
</dbReference>
<dbReference type="EMBL" id="CP032419">
    <property type="protein sequence ID" value="AYC32292.1"/>
    <property type="molecule type" value="Genomic_DNA"/>
</dbReference>
<name>A0A385Z462_9PSED</name>
<keyword evidence="4" id="KW-0464">Manganese</keyword>
<dbReference type="Gene3D" id="3.90.230.10">
    <property type="entry name" value="Creatinase/methionine aminopeptidase superfamily"/>
    <property type="match status" value="1"/>
</dbReference>
<dbReference type="InterPro" id="IPR050422">
    <property type="entry name" value="X-Pro_aminopeptidase_P"/>
</dbReference>
<dbReference type="InterPro" id="IPR033740">
    <property type="entry name" value="Pept_M24B"/>
</dbReference>
<keyword evidence="3" id="KW-0378">Hydrolase</keyword>
<protein>
    <submittedName>
        <fullName evidence="8">Aminopeptidase P family protein</fullName>
    </submittedName>
</protein>
<reference evidence="9" key="1">
    <citation type="submission" date="2018-09" db="EMBL/GenBank/DDBJ databases">
        <authorList>
            <person name="Zhu H."/>
        </authorList>
    </citation>
    <scope>NUCLEOTIDE SEQUENCE [LARGE SCALE GENOMIC DNA]</scope>
    <source>
        <strain evidence="9">K2W31S-8</strain>
    </source>
</reference>
<dbReference type="PANTHER" id="PTHR43763">
    <property type="entry name" value="XAA-PRO AMINOPEPTIDASE 1"/>
    <property type="match status" value="1"/>
</dbReference>
<dbReference type="GO" id="GO:0070006">
    <property type="term" value="F:metalloaminopeptidase activity"/>
    <property type="evidence" value="ECO:0007669"/>
    <property type="project" value="InterPro"/>
</dbReference>
<dbReference type="GO" id="GO:0005737">
    <property type="term" value="C:cytoplasm"/>
    <property type="evidence" value="ECO:0007669"/>
    <property type="project" value="UniProtKB-ARBA"/>
</dbReference>
<comment type="similarity">
    <text evidence="1">Belongs to the peptidase M24B family.</text>
</comment>
<accession>A0A385Z462</accession>
<feature type="domain" description="Peptidase M24" evidence="5">
    <location>
        <begin position="307"/>
        <end position="519"/>
    </location>
</feature>
<dbReference type="InterPro" id="IPR032416">
    <property type="entry name" value="Peptidase_M24_C"/>
</dbReference>
<evidence type="ECO:0000256" key="3">
    <source>
        <dbReference type="ARBA" id="ARBA00022801"/>
    </source>
</evidence>
<evidence type="ECO:0000259" key="6">
    <source>
        <dbReference type="Pfam" id="PF01321"/>
    </source>
</evidence>
<sequence>MQQFKAVRQALAAKQLDALLLPRSDAYLNEDLAPADERLRWLTGFTGSQGLAVLTRHRAALLVDGRYHEQAEQECGGVLEVLGDGDDALFAWLASAFPHGGVIGCDATLHSAAELARWQARARALRLELHALASNPLDACWLQRPSAPASPVVPQSLAWAGQGAADKLAQLTGRLRASGCCALWLPAPDMLAWLLNVRGQDIAIAPLPFSSGLLHCDGTLDWFIDEQRLQLPWDWLPPSVAIHPPEAAQQLWRLLAARECRKIWVDPALSTAASVKQLREAGCELHEAAHPLPLLRACKQPAELAGCREAHRLDGLALCRFLYQFDQQRASFLGQSELFVAAELEGHRQRSADYRGASFDTIAATGANGAMPHYLPKPGEAARLSRGQLLLIDSGGQYPQGTTDVTRVLPCGTPTARQRFLYTLVLRAHIALASSRFPRGTGGMTLDTIARQVMWREGLDYDHGTGHGVGSYLQVHEGPQRIARHASATPLQPGMVTSIEPGVYLPGELGIRIENLYEVVACAERPGYLEFRVLTLAPLEPTLIDRKALNAAELAWLQAYHVQVYQRLAADLEPEVASWLARQTGAAQSSAQR</sequence>
<feature type="domain" description="Creatinase N-terminal" evidence="6">
    <location>
        <begin position="5"/>
        <end position="123"/>
    </location>
</feature>
<keyword evidence="9" id="KW-1185">Reference proteome</keyword>
<keyword evidence="8" id="KW-0645">Protease</keyword>
<dbReference type="Gene3D" id="3.40.350.10">
    <property type="entry name" value="Creatinase/prolidase N-terminal domain"/>
    <property type="match status" value="2"/>
</dbReference>
<keyword evidence="8" id="KW-0031">Aminopeptidase</keyword>
<dbReference type="InterPro" id="IPR029149">
    <property type="entry name" value="Creatin/AminoP/Spt16_N"/>
</dbReference>
<dbReference type="InterPro" id="IPR000587">
    <property type="entry name" value="Creatinase_N"/>
</dbReference>
<keyword evidence="2" id="KW-0479">Metal-binding</keyword>
<dbReference type="Pfam" id="PF00557">
    <property type="entry name" value="Peptidase_M24"/>
    <property type="match status" value="1"/>
</dbReference>
<evidence type="ECO:0000313" key="9">
    <source>
        <dbReference type="Proteomes" id="UP000265560"/>
    </source>
</evidence>
<evidence type="ECO:0000313" key="8">
    <source>
        <dbReference type="EMBL" id="AYC32292.1"/>
    </source>
</evidence>
<dbReference type="InterPro" id="IPR036005">
    <property type="entry name" value="Creatinase/aminopeptidase-like"/>
</dbReference>
<evidence type="ECO:0000256" key="4">
    <source>
        <dbReference type="ARBA" id="ARBA00023211"/>
    </source>
</evidence>
<dbReference type="SUPFAM" id="SSF53092">
    <property type="entry name" value="Creatinase/prolidase N-terminal domain"/>
    <property type="match status" value="1"/>
</dbReference>
<dbReference type="AlphaFoldDB" id="A0A385Z462"/>
<gene>
    <name evidence="8" type="ORF">D3880_07810</name>
</gene>
<dbReference type="Pfam" id="PF16189">
    <property type="entry name" value="Creatinase_N_2"/>
    <property type="match status" value="1"/>
</dbReference>
<dbReference type="Pfam" id="PF01321">
    <property type="entry name" value="Creatinase_N"/>
    <property type="match status" value="1"/>
</dbReference>
<dbReference type="CDD" id="cd01085">
    <property type="entry name" value="APP"/>
    <property type="match status" value="1"/>
</dbReference>
<dbReference type="FunFam" id="3.90.230.10:FF:000007">
    <property type="entry name" value="Xaa-Pro aminopeptidase P"/>
    <property type="match status" value="1"/>
</dbReference>
<dbReference type="KEGG" id="pcav:D3880_07810"/>
<evidence type="ECO:0000256" key="2">
    <source>
        <dbReference type="ARBA" id="ARBA00022723"/>
    </source>
</evidence>